<sequence>MNREQAFKQLLATVQQDLQGYRQLEQLLEQQFSAALAHQTETLKQLGDDIVGQCDTLQASRDQRLQLAGRLLGDGRAASMDAVLKLLPVAVEPACRQRWDALVAQIRQCQTLNLRNGQLLQQQQELMNRVLNGDSDVYCAQ</sequence>
<dbReference type="InterPro" id="IPR007809">
    <property type="entry name" value="FlgN-like"/>
</dbReference>
<dbReference type="Proteomes" id="UP001595999">
    <property type="component" value="Unassembled WGS sequence"/>
</dbReference>
<comment type="similarity">
    <text evidence="2">Belongs to the FlgN family.</text>
</comment>
<dbReference type="SUPFAM" id="SSF140566">
    <property type="entry name" value="FlgN-like"/>
    <property type="match status" value="1"/>
</dbReference>
<evidence type="ECO:0000313" key="4">
    <source>
        <dbReference type="EMBL" id="MFC4491974.1"/>
    </source>
</evidence>
<dbReference type="Pfam" id="PF05130">
    <property type="entry name" value="FlgN"/>
    <property type="match status" value="1"/>
</dbReference>
<comment type="function">
    <text evidence="1">Required for the efficient initiation of filament assembly.</text>
</comment>
<gene>
    <name evidence="4" type="primary">flgN</name>
    <name evidence="4" type="ORF">ACFO0R_20365</name>
</gene>
<keyword evidence="5" id="KW-1185">Reference proteome</keyword>
<evidence type="ECO:0000256" key="3">
    <source>
        <dbReference type="ARBA" id="ARBA00022795"/>
    </source>
</evidence>
<organism evidence="4 5">
    <name type="scientific">Chromobacterium aquaticum</name>
    <dbReference type="NCBI Taxonomy" id="467180"/>
    <lineage>
        <taxon>Bacteria</taxon>
        <taxon>Pseudomonadati</taxon>
        <taxon>Pseudomonadota</taxon>
        <taxon>Betaproteobacteria</taxon>
        <taxon>Neisseriales</taxon>
        <taxon>Chromobacteriaceae</taxon>
        <taxon>Chromobacterium</taxon>
    </lineage>
</organism>
<evidence type="ECO:0000256" key="1">
    <source>
        <dbReference type="ARBA" id="ARBA00002397"/>
    </source>
</evidence>
<keyword evidence="3" id="KW-1005">Bacterial flagellum biogenesis</keyword>
<evidence type="ECO:0000313" key="5">
    <source>
        <dbReference type="Proteomes" id="UP001595999"/>
    </source>
</evidence>
<name>A0ABV8ZXE7_9NEIS</name>
<proteinExistence type="inferred from homology"/>
<keyword evidence="4" id="KW-0282">Flagellum</keyword>
<comment type="caution">
    <text evidence="4">The sequence shown here is derived from an EMBL/GenBank/DDBJ whole genome shotgun (WGS) entry which is preliminary data.</text>
</comment>
<keyword evidence="4" id="KW-0966">Cell projection</keyword>
<dbReference type="InterPro" id="IPR036679">
    <property type="entry name" value="FlgN-like_sf"/>
</dbReference>
<protein>
    <submittedName>
        <fullName evidence="4">Flagellar export chaperone FlgN</fullName>
    </submittedName>
</protein>
<evidence type="ECO:0000256" key="2">
    <source>
        <dbReference type="ARBA" id="ARBA00007703"/>
    </source>
</evidence>
<dbReference type="EMBL" id="JBHSEK010000019">
    <property type="protein sequence ID" value="MFC4491974.1"/>
    <property type="molecule type" value="Genomic_DNA"/>
</dbReference>
<reference evidence="5" key="1">
    <citation type="journal article" date="2019" name="Int. J. Syst. Evol. Microbiol.">
        <title>The Global Catalogue of Microorganisms (GCM) 10K type strain sequencing project: providing services to taxonomists for standard genome sequencing and annotation.</title>
        <authorList>
            <consortium name="The Broad Institute Genomics Platform"/>
            <consortium name="The Broad Institute Genome Sequencing Center for Infectious Disease"/>
            <person name="Wu L."/>
            <person name="Ma J."/>
        </authorList>
    </citation>
    <scope>NUCLEOTIDE SEQUENCE [LARGE SCALE GENOMIC DNA]</scope>
    <source>
        <strain evidence="5">CGMCC 4.7608</strain>
    </source>
</reference>
<dbReference type="Gene3D" id="1.20.58.300">
    <property type="entry name" value="FlgN-like"/>
    <property type="match status" value="1"/>
</dbReference>
<keyword evidence="4" id="KW-0969">Cilium</keyword>
<accession>A0ABV8ZXE7</accession>
<dbReference type="RefSeq" id="WP_048407826.1">
    <property type="nucleotide sequence ID" value="NZ_JAJOHW010000130.1"/>
</dbReference>